<reference evidence="1" key="2">
    <citation type="submission" date="2020-09" db="EMBL/GenBank/DDBJ databases">
        <authorList>
            <person name="Sun Q."/>
            <person name="Zhou Y."/>
        </authorList>
    </citation>
    <scope>NUCLEOTIDE SEQUENCE</scope>
    <source>
        <strain evidence="1">CGMCC 1.12785</strain>
    </source>
</reference>
<accession>A0A8J2XL11</accession>
<dbReference type="RefSeq" id="WP_188550914.1">
    <property type="nucleotide sequence ID" value="NZ_BMFY01000009.1"/>
</dbReference>
<protein>
    <submittedName>
        <fullName evidence="1">Uncharacterized protein</fullName>
    </submittedName>
</protein>
<evidence type="ECO:0000313" key="1">
    <source>
        <dbReference type="EMBL" id="GGA18326.1"/>
    </source>
</evidence>
<name>A0A8J2XL11_9MICO</name>
<organism evidence="1 2">
    <name type="scientific">Sediminivirga luteola</name>
    <dbReference type="NCBI Taxonomy" id="1774748"/>
    <lineage>
        <taxon>Bacteria</taxon>
        <taxon>Bacillati</taxon>
        <taxon>Actinomycetota</taxon>
        <taxon>Actinomycetes</taxon>
        <taxon>Micrococcales</taxon>
        <taxon>Brevibacteriaceae</taxon>
        <taxon>Sediminivirga</taxon>
    </lineage>
</organism>
<dbReference type="AlphaFoldDB" id="A0A8J2XL11"/>
<sequence>MRSLAVSVVEALYGLRPAAQLRRWVEPEVMARIDAHVNRRMELLRGRPERVATVRAGTVVLQRTAPDVLDASVVVHSTVRIRAVALQLRRRRGRWRVSAFLTA</sequence>
<dbReference type="EMBL" id="BMFY01000009">
    <property type="protein sequence ID" value="GGA18326.1"/>
    <property type="molecule type" value="Genomic_DNA"/>
</dbReference>
<evidence type="ECO:0000313" key="2">
    <source>
        <dbReference type="Proteomes" id="UP000616114"/>
    </source>
</evidence>
<dbReference type="InterPro" id="IPR045596">
    <property type="entry name" value="DUF6459"/>
</dbReference>
<gene>
    <name evidence="1" type="ORF">GCM10011333_21710</name>
</gene>
<comment type="caution">
    <text evidence="1">The sequence shown here is derived from an EMBL/GenBank/DDBJ whole genome shotgun (WGS) entry which is preliminary data.</text>
</comment>
<dbReference type="Pfam" id="PF20060">
    <property type="entry name" value="DUF6459"/>
    <property type="match status" value="1"/>
</dbReference>
<dbReference type="Proteomes" id="UP000616114">
    <property type="component" value="Unassembled WGS sequence"/>
</dbReference>
<proteinExistence type="predicted"/>
<keyword evidence="2" id="KW-1185">Reference proteome</keyword>
<reference evidence="1" key="1">
    <citation type="journal article" date="2014" name="Int. J. Syst. Evol. Microbiol.">
        <title>Complete genome sequence of Corynebacterium casei LMG S-19264T (=DSM 44701T), isolated from a smear-ripened cheese.</title>
        <authorList>
            <consortium name="US DOE Joint Genome Institute (JGI-PGF)"/>
            <person name="Walter F."/>
            <person name="Albersmeier A."/>
            <person name="Kalinowski J."/>
            <person name="Ruckert C."/>
        </authorList>
    </citation>
    <scope>NUCLEOTIDE SEQUENCE</scope>
    <source>
        <strain evidence="1">CGMCC 1.12785</strain>
    </source>
</reference>